<dbReference type="AlphaFoldDB" id="A0A066XLS1"/>
<comment type="caution">
    <text evidence="2">The sequence shown here is derived from an EMBL/GenBank/DDBJ whole genome shotgun (WGS) entry which is preliminary data.</text>
</comment>
<proteinExistence type="predicted"/>
<gene>
    <name evidence="2" type="ORF">CSUB01_11482</name>
</gene>
<organism evidence="2 3">
    <name type="scientific">Colletotrichum sublineola</name>
    <name type="common">Sorghum anthracnose fungus</name>
    <dbReference type="NCBI Taxonomy" id="1173701"/>
    <lineage>
        <taxon>Eukaryota</taxon>
        <taxon>Fungi</taxon>
        <taxon>Dikarya</taxon>
        <taxon>Ascomycota</taxon>
        <taxon>Pezizomycotina</taxon>
        <taxon>Sordariomycetes</taxon>
        <taxon>Hypocreomycetidae</taxon>
        <taxon>Glomerellales</taxon>
        <taxon>Glomerellaceae</taxon>
        <taxon>Colletotrichum</taxon>
        <taxon>Colletotrichum graminicola species complex</taxon>
    </lineage>
</organism>
<evidence type="ECO:0000313" key="3">
    <source>
        <dbReference type="Proteomes" id="UP000027238"/>
    </source>
</evidence>
<dbReference type="OrthoDB" id="4796575at2759"/>
<dbReference type="OMA" id="CDDANGT"/>
<accession>A0A066XLS1</accession>
<keyword evidence="3" id="KW-1185">Reference proteome</keyword>
<feature type="signal peptide" evidence="1">
    <location>
        <begin position="1"/>
        <end position="19"/>
    </location>
</feature>
<evidence type="ECO:0000256" key="1">
    <source>
        <dbReference type="SAM" id="SignalP"/>
    </source>
</evidence>
<keyword evidence="1" id="KW-0732">Signal</keyword>
<protein>
    <submittedName>
        <fullName evidence="2">Uncharacterized protein</fullName>
    </submittedName>
</protein>
<dbReference type="HOGENOM" id="CLU_2527314_0_0_1"/>
<evidence type="ECO:0000313" key="2">
    <source>
        <dbReference type="EMBL" id="KDN68599.1"/>
    </source>
</evidence>
<dbReference type="EMBL" id="JMSE01000645">
    <property type="protein sequence ID" value="KDN68599.1"/>
    <property type="molecule type" value="Genomic_DNA"/>
</dbReference>
<feature type="chain" id="PRO_5001630406" evidence="1">
    <location>
        <begin position="20"/>
        <end position="81"/>
    </location>
</feature>
<reference evidence="3" key="1">
    <citation type="journal article" date="2014" name="Genome Announc.">
        <title>Draft genome sequence of Colletotrichum sublineola, a destructive pathogen of cultivated sorghum.</title>
        <authorList>
            <person name="Baroncelli R."/>
            <person name="Sanz-Martin J.M."/>
            <person name="Rech G.E."/>
            <person name="Sukno S.A."/>
            <person name="Thon M.R."/>
        </authorList>
    </citation>
    <scope>NUCLEOTIDE SEQUENCE [LARGE SCALE GENOMIC DNA]</scope>
    <source>
        <strain evidence="3">TX430BB</strain>
    </source>
</reference>
<dbReference type="Proteomes" id="UP000027238">
    <property type="component" value="Unassembled WGS sequence"/>
</dbReference>
<sequence length="81" mass="8141">MKVTLAAITLFATLAVAQSTTFLCNDIGGNVIQDAGICTGAGGKELGKGICCIGNAVAESKFDIACDDANGTSQNTNNPCQ</sequence>
<name>A0A066XLS1_COLSU</name>
<dbReference type="eggNOG" id="ENOG502T6J9">
    <property type="taxonomic scope" value="Eukaryota"/>
</dbReference>